<gene>
    <name evidence="3" type="ORF">SAMN04487928_13216</name>
</gene>
<dbReference type="InterPro" id="IPR029787">
    <property type="entry name" value="Nucleotide_cyclase"/>
</dbReference>
<feature type="transmembrane region" description="Helical" evidence="1">
    <location>
        <begin position="7"/>
        <end position="28"/>
    </location>
</feature>
<evidence type="ECO:0000313" key="3">
    <source>
        <dbReference type="EMBL" id="SFQ31136.1"/>
    </source>
</evidence>
<name>A0A1I5XH54_9FIRM</name>
<evidence type="ECO:0000256" key="1">
    <source>
        <dbReference type="SAM" id="Phobius"/>
    </source>
</evidence>
<dbReference type="NCBIfam" id="TIGR00254">
    <property type="entry name" value="GGDEF"/>
    <property type="match status" value="1"/>
</dbReference>
<dbReference type="InterPro" id="IPR000160">
    <property type="entry name" value="GGDEF_dom"/>
</dbReference>
<feature type="domain" description="GGDEF" evidence="2">
    <location>
        <begin position="432"/>
        <end position="564"/>
    </location>
</feature>
<evidence type="ECO:0000259" key="2">
    <source>
        <dbReference type="PROSITE" id="PS50887"/>
    </source>
</evidence>
<dbReference type="EMBL" id="FOXO01000032">
    <property type="protein sequence ID" value="SFQ31136.1"/>
    <property type="molecule type" value="Genomic_DNA"/>
</dbReference>
<feature type="transmembrane region" description="Helical" evidence="1">
    <location>
        <begin position="176"/>
        <end position="203"/>
    </location>
</feature>
<dbReference type="RefSeq" id="WP_074891090.1">
    <property type="nucleotide sequence ID" value="NZ_FOXO01000032.1"/>
</dbReference>
<dbReference type="Proteomes" id="UP000182624">
    <property type="component" value="Unassembled WGS sequence"/>
</dbReference>
<dbReference type="GO" id="GO:0005886">
    <property type="term" value="C:plasma membrane"/>
    <property type="evidence" value="ECO:0007669"/>
    <property type="project" value="TreeGrafter"/>
</dbReference>
<dbReference type="GO" id="GO:0052621">
    <property type="term" value="F:diguanylate cyclase activity"/>
    <property type="evidence" value="ECO:0007669"/>
    <property type="project" value="TreeGrafter"/>
</dbReference>
<accession>A0A1I5XH54</accession>
<dbReference type="InterPro" id="IPR043128">
    <property type="entry name" value="Rev_trsase/Diguanyl_cyclase"/>
</dbReference>
<dbReference type="Pfam" id="PF00990">
    <property type="entry name" value="GGDEF"/>
    <property type="match status" value="1"/>
</dbReference>
<dbReference type="PROSITE" id="PS50887">
    <property type="entry name" value="GGDEF"/>
    <property type="match status" value="1"/>
</dbReference>
<feature type="transmembrane region" description="Helical" evidence="1">
    <location>
        <begin position="372"/>
        <end position="394"/>
    </location>
</feature>
<keyword evidence="1" id="KW-1133">Transmembrane helix</keyword>
<dbReference type="GO" id="GO:0043709">
    <property type="term" value="P:cell adhesion involved in single-species biofilm formation"/>
    <property type="evidence" value="ECO:0007669"/>
    <property type="project" value="TreeGrafter"/>
</dbReference>
<dbReference type="AlphaFoldDB" id="A0A1I5XH54"/>
<keyword evidence="1" id="KW-0472">Membrane</keyword>
<dbReference type="PANTHER" id="PTHR45138">
    <property type="entry name" value="REGULATORY COMPONENTS OF SENSORY TRANSDUCTION SYSTEM"/>
    <property type="match status" value="1"/>
</dbReference>
<dbReference type="InterPro" id="IPR050469">
    <property type="entry name" value="Diguanylate_Cyclase"/>
</dbReference>
<feature type="transmembrane region" description="Helical" evidence="1">
    <location>
        <begin position="240"/>
        <end position="257"/>
    </location>
</feature>
<reference evidence="4" key="1">
    <citation type="submission" date="2016-10" db="EMBL/GenBank/DDBJ databases">
        <authorList>
            <person name="Varghese N."/>
            <person name="Submissions S."/>
        </authorList>
    </citation>
    <scope>NUCLEOTIDE SEQUENCE [LARGE SCALE GENOMIC DNA]</scope>
    <source>
        <strain evidence="4">P18</strain>
    </source>
</reference>
<dbReference type="CDD" id="cd01949">
    <property type="entry name" value="GGDEF"/>
    <property type="match status" value="1"/>
</dbReference>
<protein>
    <submittedName>
        <fullName evidence="3">Diguanylate cyclase (GGDEF) domain-containing protein</fullName>
    </submittedName>
</protein>
<keyword evidence="1" id="KW-0812">Transmembrane</keyword>
<keyword evidence="4" id="KW-1185">Reference proteome</keyword>
<feature type="transmembrane region" description="Helical" evidence="1">
    <location>
        <begin position="330"/>
        <end position="352"/>
    </location>
</feature>
<feature type="transmembrane region" description="Helical" evidence="1">
    <location>
        <begin position="269"/>
        <end position="288"/>
    </location>
</feature>
<dbReference type="SUPFAM" id="SSF55073">
    <property type="entry name" value="Nucleotide cyclase"/>
    <property type="match status" value="1"/>
</dbReference>
<dbReference type="OrthoDB" id="9762533at2"/>
<feature type="transmembrane region" description="Helical" evidence="1">
    <location>
        <begin position="300"/>
        <end position="318"/>
    </location>
</feature>
<feature type="transmembrane region" description="Helical" evidence="1">
    <location>
        <begin position="215"/>
        <end position="234"/>
    </location>
</feature>
<dbReference type="Gene3D" id="3.30.70.270">
    <property type="match status" value="1"/>
</dbReference>
<dbReference type="SMART" id="SM00267">
    <property type="entry name" value="GGDEF"/>
    <property type="match status" value="1"/>
</dbReference>
<dbReference type="PANTHER" id="PTHR45138:SF9">
    <property type="entry name" value="DIGUANYLATE CYCLASE DGCM-RELATED"/>
    <property type="match status" value="1"/>
</dbReference>
<proteinExistence type="predicted"/>
<organism evidence="3 4">
    <name type="scientific">Butyrivibrio proteoclasticus</name>
    <dbReference type="NCBI Taxonomy" id="43305"/>
    <lineage>
        <taxon>Bacteria</taxon>
        <taxon>Bacillati</taxon>
        <taxon>Bacillota</taxon>
        <taxon>Clostridia</taxon>
        <taxon>Lachnospirales</taxon>
        <taxon>Lachnospiraceae</taxon>
        <taxon>Butyrivibrio</taxon>
    </lineage>
</organism>
<evidence type="ECO:0000313" key="4">
    <source>
        <dbReference type="Proteomes" id="UP000182624"/>
    </source>
</evidence>
<sequence length="565" mass="65305">MKYKRHLIPLICAFAILAAIEIVCHIFFSFSPKYEMAHLTDGWEIDINGTRYENQEIEQFYKLLSAPLERGDKLTFKTTLPDLGNIPFPAIMWRSKYTTVECYVDDLLVYEYALDLYDSVSFIGKHYNFITLPRDYQGKELTLKLTVCEHRAATNYESPLFGSNEDLKAKLVHDNIVVIATGVFMEIFGVTYLFMSLIFSAAIPNSKAQILESLLCMNLGAWLLSYYNLFSLFYHTPLETQIEFFTLYMIVPYFYLIQLSIQRITQKAMLYGIAIISCIIPAIQYLLHYAFNIHLRTTRPFYYADAIFGLVVTLWLLNKNLKKHDISKSGMIQMNGITGFAITLFIHFLSYIGEIYHIKTLFYMFNRTIICFGYLILVVSMLANYLVFITWNYAQRQEHDSLSHLAYADGLTNLPNRAKADKELEELKNETNDYCIISIDLNGLKLVNDKFGHPTGDKYIKDFAKVISTTFGENDFCARIGGDEFIAIIKNSSTKDIPSMIDRMVSALNVMNALYSEYKRSVATGFAFLHEFDKNDPHEVYLLADQRMYENKKIMHEQLGIHTRL</sequence>
<dbReference type="GO" id="GO:1902201">
    <property type="term" value="P:negative regulation of bacterial-type flagellum-dependent cell motility"/>
    <property type="evidence" value="ECO:0007669"/>
    <property type="project" value="TreeGrafter"/>
</dbReference>